<feature type="transmembrane region" description="Helical" evidence="8">
    <location>
        <begin position="110"/>
        <end position="129"/>
    </location>
</feature>
<dbReference type="Pfam" id="PF02653">
    <property type="entry name" value="BPD_transp_2"/>
    <property type="match status" value="1"/>
</dbReference>
<sequence>MDAAGAAARIRTAVARPQLPAEVDWQVVLLAAALVGMGVFFSLRSPHFLTGENLGNVIRHAAILYIIAAGQTITILSAGIDLSQGMVASLVSVVAVDAIIHFGFAAGTSIGLLAGAAAGLFTGLMVAYVRIQPFLATVGMLYIAGGLALVYTSGRTLFFMDVTGKSVQAPVFFWLGQGHIGPVPVPLLVALGVAGLLYLLMSRTPFGRYVYAIGGNEEAAAMSGVPVQRVKMVIYMVSGLCVAVAAYLLSSRSASGHPHLGGFPLLMDGIASVAIGGTNFMGGEGGIYRTAMGVLIIAFLGNGLNILGVSTFVQQMIIGGIIIAAFWLSVARRRVA</sequence>
<feature type="transmembrane region" description="Helical" evidence="8">
    <location>
        <begin position="141"/>
        <end position="160"/>
    </location>
</feature>
<dbReference type="EMBL" id="JACPUR010000013">
    <property type="protein sequence ID" value="MBI3126934.1"/>
    <property type="molecule type" value="Genomic_DNA"/>
</dbReference>
<keyword evidence="2" id="KW-0813">Transport</keyword>
<feature type="transmembrane region" description="Helical" evidence="8">
    <location>
        <begin position="87"/>
        <end position="104"/>
    </location>
</feature>
<keyword evidence="3" id="KW-1003">Cell membrane</keyword>
<feature type="transmembrane region" description="Helical" evidence="8">
    <location>
        <begin position="312"/>
        <end position="330"/>
    </location>
</feature>
<evidence type="ECO:0000313" key="9">
    <source>
        <dbReference type="EMBL" id="MBI3126934.1"/>
    </source>
</evidence>
<feature type="transmembrane region" description="Helical" evidence="8">
    <location>
        <begin position="180"/>
        <end position="200"/>
    </location>
</feature>
<evidence type="ECO:0000256" key="6">
    <source>
        <dbReference type="ARBA" id="ARBA00022989"/>
    </source>
</evidence>
<evidence type="ECO:0000256" key="4">
    <source>
        <dbReference type="ARBA" id="ARBA00022519"/>
    </source>
</evidence>
<comment type="caution">
    <text evidence="9">The sequence shown here is derived from an EMBL/GenBank/DDBJ whole genome shotgun (WGS) entry which is preliminary data.</text>
</comment>
<evidence type="ECO:0000256" key="1">
    <source>
        <dbReference type="ARBA" id="ARBA00004651"/>
    </source>
</evidence>
<evidence type="ECO:0000256" key="7">
    <source>
        <dbReference type="ARBA" id="ARBA00023136"/>
    </source>
</evidence>
<dbReference type="CDD" id="cd06579">
    <property type="entry name" value="TM_PBP1_transp_AraH_like"/>
    <property type="match status" value="1"/>
</dbReference>
<evidence type="ECO:0000256" key="8">
    <source>
        <dbReference type="SAM" id="Phobius"/>
    </source>
</evidence>
<dbReference type="GO" id="GO:0005886">
    <property type="term" value="C:plasma membrane"/>
    <property type="evidence" value="ECO:0007669"/>
    <property type="project" value="UniProtKB-SubCell"/>
</dbReference>
<feature type="transmembrane region" description="Helical" evidence="8">
    <location>
        <begin position="63"/>
        <end position="80"/>
    </location>
</feature>
<evidence type="ECO:0000256" key="3">
    <source>
        <dbReference type="ARBA" id="ARBA00022475"/>
    </source>
</evidence>
<dbReference type="InterPro" id="IPR001851">
    <property type="entry name" value="ABC_transp_permease"/>
</dbReference>
<protein>
    <submittedName>
        <fullName evidence="9">ABC transporter permease</fullName>
    </submittedName>
</protein>
<dbReference type="PANTHER" id="PTHR32196:SF21">
    <property type="entry name" value="ABC TRANSPORTER PERMEASE PROTEIN YPHD-RELATED"/>
    <property type="match status" value="1"/>
</dbReference>
<comment type="subcellular location">
    <subcellularLocation>
        <location evidence="1">Cell membrane</location>
        <topology evidence="1">Multi-pass membrane protein</topology>
    </subcellularLocation>
</comment>
<keyword evidence="6 8" id="KW-1133">Transmembrane helix</keyword>
<dbReference type="AlphaFoldDB" id="A0A932I0B0"/>
<evidence type="ECO:0000313" key="10">
    <source>
        <dbReference type="Proteomes" id="UP000782312"/>
    </source>
</evidence>
<keyword evidence="5 8" id="KW-0812">Transmembrane</keyword>
<evidence type="ECO:0000256" key="2">
    <source>
        <dbReference type="ARBA" id="ARBA00022448"/>
    </source>
</evidence>
<evidence type="ECO:0000256" key="5">
    <source>
        <dbReference type="ARBA" id="ARBA00022692"/>
    </source>
</evidence>
<organism evidence="9 10">
    <name type="scientific">Tectimicrobiota bacterium</name>
    <dbReference type="NCBI Taxonomy" id="2528274"/>
    <lineage>
        <taxon>Bacteria</taxon>
        <taxon>Pseudomonadati</taxon>
        <taxon>Nitrospinota/Tectimicrobiota group</taxon>
        <taxon>Candidatus Tectimicrobiota</taxon>
    </lineage>
</organism>
<feature type="transmembrane region" description="Helical" evidence="8">
    <location>
        <begin position="287"/>
        <end position="306"/>
    </location>
</feature>
<name>A0A932I0B0_UNCTE</name>
<dbReference type="PANTHER" id="PTHR32196">
    <property type="entry name" value="ABC TRANSPORTER PERMEASE PROTEIN YPHD-RELATED-RELATED"/>
    <property type="match status" value="1"/>
</dbReference>
<proteinExistence type="predicted"/>
<gene>
    <name evidence="9" type="ORF">HYZ11_04950</name>
</gene>
<dbReference type="Proteomes" id="UP000782312">
    <property type="component" value="Unassembled WGS sequence"/>
</dbReference>
<keyword evidence="4" id="KW-0997">Cell inner membrane</keyword>
<feature type="transmembrane region" description="Helical" evidence="8">
    <location>
        <begin position="25"/>
        <end position="43"/>
    </location>
</feature>
<reference evidence="9" key="1">
    <citation type="submission" date="2020-07" db="EMBL/GenBank/DDBJ databases">
        <title>Huge and variable diversity of episymbiotic CPR bacteria and DPANN archaea in groundwater ecosystems.</title>
        <authorList>
            <person name="He C.Y."/>
            <person name="Keren R."/>
            <person name="Whittaker M."/>
            <person name="Farag I.F."/>
            <person name="Doudna J."/>
            <person name="Cate J.H.D."/>
            <person name="Banfield J.F."/>
        </authorList>
    </citation>
    <scope>NUCLEOTIDE SEQUENCE</scope>
    <source>
        <strain evidence="9">NC_groundwater_763_Ag_S-0.2um_68_21</strain>
    </source>
</reference>
<dbReference type="GO" id="GO:0022857">
    <property type="term" value="F:transmembrane transporter activity"/>
    <property type="evidence" value="ECO:0007669"/>
    <property type="project" value="InterPro"/>
</dbReference>
<keyword evidence="7 8" id="KW-0472">Membrane</keyword>
<feature type="transmembrane region" description="Helical" evidence="8">
    <location>
        <begin position="262"/>
        <end position="280"/>
    </location>
</feature>
<accession>A0A932I0B0</accession>
<feature type="transmembrane region" description="Helical" evidence="8">
    <location>
        <begin position="232"/>
        <end position="250"/>
    </location>
</feature>